<evidence type="ECO:0000313" key="2">
    <source>
        <dbReference type="EMBL" id="MDD0816559.1"/>
    </source>
</evidence>
<feature type="region of interest" description="Disordered" evidence="1">
    <location>
        <begin position="100"/>
        <end position="120"/>
    </location>
</feature>
<gene>
    <name evidence="2" type="ORF">PSQ39_18110</name>
</gene>
<proteinExistence type="predicted"/>
<organism evidence="2 3">
    <name type="scientific">Curvibacter microcysteis</name>
    <dbReference type="NCBI Taxonomy" id="3026419"/>
    <lineage>
        <taxon>Bacteria</taxon>
        <taxon>Pseudomonadati</taxon>
        <taxon>Pseudomonadota</taxon>
        <taxon>Betaproteobacteria</taxon>
        <taxon>Burkholderiales</taxon>
        <taxon>Comamonadaceae</taxon>
        <taxon>Curvibacter</taxon>
    </lineage>
</organism>
<sequence length="120" mass="12490">MQLSAFSDLLLSIEAELEAVAQALGSQDAGQIERGAQALRDATARLAAGPLPAAASLTPDLSQRLRSVSARMALLRETLLRLQAQTERAVATLLPQAAPGATYGQSFGRPGTGLSKAYKS</sequence>
<keyword evidence="3" id="KW-1185">Reference proteome</keyword>
<name>A0ABT5MKQ8_9BURK</name>
<dbReference type="Proteomes" id="UP001528672">
    <property type="component" value="Unassembled WGS sequence"/>
</dbReference>
<accession>A0ABT5MKQ8</accession>
<evidence type="ECO:0000313" key="3">
    <source>
        <dbReference type="Proteomes" id="UP001528672"/>
    </source>
</evidence>
<protein>
    <recommendedName>
        <fullName evidence="4">Flagellar protein FlgN</fullName>
    </recommendedName>
</protein>
<reference evidence="2 3" key="1">
    <citation type="submission" date="2023-02" db="EMBL/GenBank/DDBJ databases">
        <title>Bacterial whole genome sequence for Curvibacter sp. HBC28.</title>
        <authorList>
            <person name="Le V."/>
            <person name="Ko S.-R."/>
            <person name="Ahn C.-Y."/>
            <person name="Oh H.-M."/>
        </authorList>
    </citation>
    <scope>NUCLEOTIDE SEQUENCE [LARGE SCALE GENOMIC DNA]</scope>
    <source>
        <strain evidence="2 3">HBC28</strain>
    </source>
</reference>
<evidence type="ECO:0000256" key="1">
    <source>
        <dbReference type="SAM" id="MobiDB-lite"/>
    </source>
</evidence>
<dbReference type="EMBL" id="JAQSIO010000008">
    <property type="protein sequence ID" value="MDD0816559.1"/>
    <property type="molecule type" value="Genomic_DNA"/>
</dbReference>
<dbReference type="RefSeq" id="WP_273928426.1">
    <property type="nucleotide sequence ID" value="NZ_JAQSIN010000006.1"/>
</dbReference>
<evidence type="ECO:0008006" key="4">
    <source>
        <dbReference type="Google" id="ProtNLM"/>
    </source>
</evidence>
<comment type="caution">
    <text evidence="2">The sequence shown here is derived from an EMBL/GenBank/DDBJ whole genome shotgun (WGS) entry which is preliminary data.</text>
</comment>